<evidence type="ECO:0000313" key="1">
    <source>
        <dbReference type="EMBL" id="MTD99462.1"/>
    </source>
</evidence>
<dbReference type="EMBL" id="WMBT01000002">
    <property type="protein sequence ID" value="MTD99462.1"/>
    <property type="molecule type" value="Genomic_DNA"/>
</dbReference>
<keyword evidence="2" id="KW-1185">Reference proteome</keyword>
<accession>A0A6L6HMQ4</accession>
<dbReference type="Proteomes" id="UP000481417">
    <property type="component" value="Unassembled WGS sequence"/>
</dbReference>
<protein>
    <recommendedName>
        <fullName evidence="3">Glycosyltransferase family 2 protein</fullName>
    </recommendedName>
</protein>
<dbReference type="AlphaFoldDB" id="A0A6L6HMQ4"/>
<dbReference type="Pfam" id="PF13704">
    <property type="entry name" value="Glyco_tranf_2_4"/>
    <property type="match status" value="1"/>
</dbReference>
<evidence type="ECO:0008006" key="3">
    <source>
        <dbReference type="Google" id="ProtNLM"/>
    </source>
</evidence>
<organism evidence="1 2">
    <name type="scientific">Paracoccus lichenicola</name>
    <dbReference type="NCBI Taxonomy" id="2665644"/>
    <lineage>
        <taxon>Bacteria</taxon>
        <taxon>Pseudomonadati</taxon>
        <taxon>Pseudomonadota</taxon>
        <taxon>Alphaproteobacteria</taxon>
        <taxon>Rhodobacterales</taxon>
        <taxon>Paracoccaceae</taxon>
        <taxon>Paracoccus</taxon>
    </lineage>
</organism>
<evidence type="ECO:0000313" key="2">
    <source>
        <dbReference type="Proteomes" id="UP000481417"/>
    </source>
</evidence>
<reference evidence="1 2" key="1">
    <citation type="submission" date="2019-11" db="EMBL/GenBank/DDBJ databases">
        <authorList>
            <person name="Lang L."/>
        </authorList>
    </citation>
    <scope>NUCLEOTIDE SEQUENCE [LARGE SCALE GENOMIC DNA]</scope>
    <source>
        <strain evidence="1 2">YIM 132242</strain>
    </source>
</reference>
<gene>
    <name evidence="1" type="ORF">GIY56_04070</name>
</gene>
<proteinExistence type="predicted"/>
<name>A0A6L6HMQ4_9RHOB</name>
<sequence>MTTHPPLADFLKSGPAALKRGPIAIVLVEDDAAVAETLRHHVQIGFRHILALSPDPVAVPDDLAPRVTCLQWNTRRAQAHQDAVNAVLAAVPAGTWLYYCYNAEFLFFPFSETRSVGELLAFHVEERRDAMLTYVVDLYSPDLARDPNAVNLADAMFDRAGYFALGRKGPDGHPLERQLDFHGGLRWRFEEHVPPASRRIDRIALFRAAPDLRLEANHCFNMPEYNTYACPWHHNLTAAIASFRAAKALATNPGSRDAISSFRWRNSEPFQWKAQQLMDLGLMEPGQWF</sequence>
<dbReference type="RefSeq" id="WP_328288435.1">
    <property type="nucleotide sequence ID" value="NZ_WMBT01000002.1"/>
</dbReference>
<comment type="caution">
    <text evidence="1">The sequence shown here is derived from an EMBL/GenBank/DDBJ whole genome shotgun (WGS) entry which is preliminary data.</text>
</comment>